<dbReference type="InterPro" id="IPR036005">
    <property type="entry name" value="Creatinase/aminopeptidase-like"/>
</dbReference>
<dbReference type="SUPFAM" id="SSF55920">
    <property type="entry name" value="Creatinase/aminopeptidase"/>
    <property type="match status" value="1"/>
</dbReference>
<evidence type="ECO:0000313" key="3">
    <source>
        <dbReference type="Proteomes" id="UP000602050"/>
    </source>
</evidence>
<dbReference type="Pfam" id="PF00557">
    <property type="entry name" value="Peptidase_M24"/>
    <property type="match status" value="1"/>
</dbReference>
<feature type="domain" description="Peptidase M24" evidence="1">
    <location>
        <begin position="23"/>
        <end position="67"/>
    </location>
</feature>
<protein>
    <recommendedName>
        <fullName evidence="1">Peptidase M24 domain-containing protein</fullName>
    </recommendedName>
</protein>
<dbReference type="AlphaFoldDB" id="A0A8J2TQQ9"/>
<gene>
    <name evidence="2" type="ORF">GCM10010978_30820</name>
</gene>
<dbReference type="Proteomes" id="UP000602050">
    <property type="component" value="Unassembled WGS sequence"/>
</dbReference>
<reference evidence="2" key="1">
    <citation type="journal article" date="2014" name="Int. J. Syst. Evol. Microbiol.">
        <title>Complete genome sequence of Corynebacterium casei LMG S-19264T (=DSM 44701T), isolated from a smear-ripened cheese.</title>
        <authorList>
            <consortium name="US DOE Joint Genome Institute (JGI-PGF)"/>
            <person name="Walter F."/>
            <person name="Albersmeier A."/>
            <person name="Kalinowski J."/>
            <person name="Ruckert C."/>
        </authorList>
    </citation>
    <scope>NUCLEOTIDE SEQUENCE</scope>
    <source>
        <strain evidence="2">CGMCC 1.12360</strain>
    </source>
</reference>
<dbReference type="Gene3D" id="3.90.230.10">
    <property type="entry name" value="Creatinase/methionine aminopeptidase superfamily"/>
    <property type="match status" value="1"/>
</dbReference>
<name>A0A8J2TQQ9_9BACI</name>
<organism evidence="2 3">
    <name type="scientific">Compostibacillus humi</name>
    <dbReference type="NCBI Taxonomy" id="1245525"/>
    <lineage>
        <taxon>Bacteria</taxon>
        <taxon>Bacillati</taxon>
        <taxon>Bacillota</taxon>
        <taxon>Bacilli</taxon>
        <taxon>Bacillales</taxon>
        <taxon>Bacillaceae</taxon>
        <taxon>Compostibacillus</taxon>
    </lineage>
</organism>
<reference evidence="2" key="2">
    <citation type="submission" date="2020-09" db="EMBL/GenBank/DDBJ databases">
        <authorList>
            <person name="Sun Q."/>
            <person name="Zhou Y."/>
        </authorList>
    </citation>
    <scope>NUCLEOTIDE SEQUENCE</scope>
    <source>
        <strain evidence="2">CGMCC 1.12360</strain>
    </source>
</reference>
<dbReference type="EMBL" id="BMEV01000088">
    <property type="protein sequence ID" value="GFZ89224.1"/>
    <property type="molecule type" value="Genomic_DNA"/>
</dbReference>
<proteinExistence type="predicted"/>
<sequence>MRKARYSRTTVYKYLIHSRQVGLNGYRAELERTVIVGKPTSMEEKAFAAAIEAQARAMEFIKPGCTLLGSRFSCEGSV</sequence>
<evidence type="ECO:0000313" key="2">
    <source>
        <dbReference type="EMBL" id="GFZ89224.1"/>
    </source>
</evidence>
<evidence type="ECO:0000259" key="1">
    <source>
        <dbReference type="Pfam" id="PF00557"/>
    </source>
</evidence>
<accession>A0A8J2TQQ9</accession>
<comment type="caution">
    <text evidence="2">The sequence shown here is derived from an EMBL/GenBank/DDBJ whole genome shotgun (WGS) entry which is preliminary data.</text>
</comment>
<dbReference type="InterPro" id="IPR000994">
    <property type="entry name" value="Pept_M24"/>
</dbReference>
<keyword evidence="3" id="KW-1185">Reference proteome</keyword>